<dbReference type="RefSeq" id="XP_043013322.1">
    <property type="nucleotide sequence ID" value="XM_043148722.1"/>
</dbReference>
<dbReference type="Proteomes" id="UP001049176">
    <property type="component" value="Chromosome 2"/>
</dbReference>
<dbReference type="EMBL" id="CM032182">
    <property type="protein sequence ID" value="KAG7096852.1"/>
    <property type="molecule type" value="Genomic_DNA"/>
</dbReference>
<dbReference type="AlphaFoldDB" id="A0A9P8ACR3"/>
<evidence type="ECO:0000313" key="1">
    <source>
        <dbReference type="EMBL" id="KAG7096852.1"/>
    </source>
</evidence>
<keyword evidence="2" id="KW-1185">Reference proteome</keyword>
<proteinExistence type="predicted"/>
<sequence length="92" mass="9831">MSLGESIIASTVTAGSPTVLWKKHDRRILGVPIVDRLASYVNSRVSRSSLGCGHVQNLGNSSCSSFISHSPTPSQMEMISKRFGVGVSVEIK</sequence>
<protein>
    <submittedName>
        <fullName evidence="1">Uncharacterized protein</fullName>
    </submittedName>
</protein>
<accession>A0A9P8ACR3</accession>
<name>A0A9P8ACR3_9AGAR</name>
<dbReference type="KEGG" id="more:E1B28_004260"/>
<gene>
    <name evidence="1" type="ORF">E1B28_004260</name>
</gene>
<dbReference type="GeneID" id="66073336"/>
<comment type="caution">
    <text evidence="1">The sequence shown here is derived from an EMBL/GenBank/DDBJ whole genome shotgun (WGS) entry which is preliminary data.</text>
</comment>
<organism evidence="1 2">
    <name type="scientific">Marasmius oreades</name>
    <name type="common">fairy-ring Marasmius</name>
    <dbReference type="NCBI Taxonomy" id="181124"/>
    <lineage>
        <taxon>Eukaryota</taxon>
        <taxon>Fungi</taxon>
        <taxon>Dikarya</taxon>
        <taxon>Basidiomycota</taxon>
        <taxon>Agaricomycotina</taxon>
        <taxon>Agaricomycetes</taxon>
        <taxon>Agaricomycetidae</taxon>
        <taxon>Agaricales</taxon>
        <taxon>Marasmiineae</taxon>
        <taxon>Marasmiaceae</taxon>
        <taxon>Marasmius</taxon>
    </lineage>
</organism>
<reference evidence="1" key="1">
    <citation type="journal article" date="2021" name="Genome Biol. Evol.">
        <title>The assembled and annotated genome of the fairy-ring fungus Marasmius oreades.</title>
        <authorList>
            <person name="Hiltunen M."/>
            <person name="Ament-Velasquez S.L."/>
            <person name="Johannesson H."/>
        </authorList>
    </citation>
    <scope>NUCLEOTIDE SEQUENCE</scope>
    <source>
        <strain evidence="1">03SP1</strain>
    </source>
</reference>
<evidence type="ECO:0000313" key="2">
    <source>
        <dbReference type="Proteomes" id="UP001049176"/>
    </source>
</evidence>